<keyword evidence="1" id="KW-0812">Transmembrane</keyword>
<organism evidence="2 3">
    <name type="scientific">Vibrio ponticus</name>
    <dbReference type="NCBI Taxonomy" id="265668"/>
    <lineage>
        <taxon>Bacteria</taxon>
        <taxon>Pseudomonadati</taxon>
        <taxon>Pseudomonadota</taxon>
        <taxon>Gammaproteobacteria</taxon>
        <taxon>Vibrionales</taxon>
        <taxon>Vibrionaceae</taxon>
        <taxon>Vibrio</taxon>
    </lineage>
</organism>
<sequence>MEFILGFIGMFFVAIMAPAVILSSFDLLIYSLFYLCWLVIGFSALFVNDKLFTSEMKENASNGLGALAASKLMFRILFWFKYAKH</sequence>
<protein>
    <submittedName>
        <fullName evidence="2">Uncharacterized protein</fullName>
    </submittedName>
</protein>
<evidence type="ECO:0000313" key="3">
    <source>
        <dbReference type="Proteomes" id="UP000278792"/>
    </source>
</evidence>
<feature type="transmembrane region" description="Helical" evidence="1">
    <location>
        <begin position="60"/>
        <end position="80"/>
    </location>
</feature>
<dbReference type="Proteomes" id="UP000278792">
    <property type="component" value="Unassembled WGS sequence"/>
</dbReference>
<accession>A0A3N3E6Q1</accession>
<keyword evidence="1" id="KW-0472">Membrane</keyword>
<evidence type="ECO:0000313" key="2">
    <source>
        <dbReference type="EMBL" id="ROV62300.1"/>
    </source>
</evidence>
<dbReference type="AlphaFoldDB" id="A0A3N3E6Q1"/>
<dbReference type="EMBL" id="RKIK01000002">
    <property type="protein sequence ID" value="ROV62300.1"/>
    <property type="molecule type" value="Genomic_DNA"/>
</dbReference>
<reference evidence="2 3" key="1">
    <citation type="submission" date="2018-11" db="EMBL/GenBank/DDBJ databases">
        <title>Vibrio ponticus strain CAIM 1751 pathogenic for the snapper Lutjanus guttatus.</title>
        <authorList>
            <person name="Soto-Rodriguez S."/>
            <person name="Lozano-Olvera R."/>
            <person name="Gomez-Gil B."/>
        </authorList>
    </citation>
    <scope>NUCLEOTIDE SEQUENCE [LARGE SCALE GENOMIC DNA]</scope>
    <source>
        <strain evidence="2 3">CAIM 1751</strain>
    </source>
</reference>
<gene>
    <name evidence="2" type="ORF">EGH82_01075</name>
</gene>
<name>A0A3N3E6Q1_9VIBR</name>
<comment type="caution">
    <text evidence="2">The sequence shown here is derived from an EMBL/GenBank/DDBJ whole genome shotgun (WGS) entry which is preliminary data.</text>
</comment>
<feature type="transmembrane region" description="Helical" evidence="1">
    <location>
        <begin position="29"/>
        <end position="48"/>
    </location>
</feature>
<keyword evidence="1" id="KW-1133">Transmembrane helix</keyword>
<proteinExistence type="predicted"/>
<evidence type="ECO:0000256" key="1">
    <source>
        <dbReference type="SAM" id="Phobius"/>
    </source>
</evidence>